<dbReference type="AlphaFoldDB" id="A0A2W2CPL1"/>
<dbReference type="EMBL" id="POTX01000008">
    <property type="protein sequence ID" value="PZG00493.1"/>
    <property type="molecule type" value="Genomic_DNA"/>
</dbReference>
<proteinExistence type="predicted"/>
<dbReference type="SUPFAM" id="SSF52402">
    <property type="entry name" value="Adenine nucleotide alpha hydrolases-like"/>
    <property type="match status" value="1"/>
</dbReference>
<evidence type="ECO:0000313" key="1">
    <source>
        <dbReference type="EMBL" id="PZG00493.1"/>
    </source>
</evidence>
<keyword evidence="2" id="KW-1185">Reference proteome</keyword>
<reference evidence="1 2" key="1">
    <citation type="submission" date="2018-01" db="EMBL/GenBank/DDBJ databases">
        <title>Draft genome sequence of Jishengella endophytica.</title>
        <authorList>
            <person name="Sahin N."/>
            <person name="Ay H."/>
            <person name="Saygin H."/>
        </authorList>
    </citation>
    <scope>NUCLEOTIDE SEQUENCE [LARGE SCALE GENOMIC DNA]</scope>
    <source>
        <strain evidence="1 2">DSM 45430</strain>
    </source>
</reference>
<dbReference type="InterPro" id="IPR014729">
    <property type="entry name" value="Rossmann-like_a/b/a_fold"/>
</dbReference>
<dbReference type="RefSeq" id="WP_111241560.1">
    <property type="nucleotide sequence ID" value="NZ_AP023358.1"/>
</dbReference>
<sequence length="504" mass="55432">MDSRIWTDGQTRLDLIGHSPWPPSRLLSALVAGERVGDLPGDFVLIASRPDGGPQLIATSVLGTRPYFYLDRPGTPHHGRDLFALARSARLPWRWNLDALRGVAWFGHTVGTHTLHPEIQRVPPASVLIHSGSHWRVTADPFWDDTFGTPRIGLDDAVDIFDTVLDEQLAHRPLISLTAGFDSRALLARALAVGLTPDALTMGHGRSTDVVIATRIAEATGLKHSVVQLEAEDYFRHAALITRLTGGTKTIGNWHAFFYCQDRPPNEPHLVGSNGEFARTFFWDKGVLARGVGLGGRLAARAYWAARIGGRARRMAAFLPFLTPNGRTDAIAFSERSLRLVTTTRADGLDVLDRFYATERVRHFIGNGLNLCGYFTAPMSPFLDARVIRAVAALPRTEKLGSNFHRRVIARNAPQLMAFPVGGTPVRHRAEAGYWRRRQQDWVPYSPMAGVYGDPRTGEILRDSPHIAHFLSAADREHVAVAGATEVQEFLLTLHFAGEAAGAA</sequence>
<comment type="caution">
    <text evidence="1">The sequence shown here is derived from an EMBL/GenBank/DDBJ whole genome shotgun (WGS) entry which is preliminary data.</text>
</comment>
<name>A0A2W2CPL1_9ACTN</name>
<protein>
    <submittedName>
        <fullName evidence="1">Uncharacterized protein</fullName>
    </submittedName>
</protein>
<dbReference type="InterPro" id="IPR029055">
    <property type="entry name" value="Ntn_hydrolases_N"/>
</dbReference>
<accession>A0A2W2CPL1</accession>
<evidence type="ECO:0000313" key="2">
    <source>
        <dbReference type="Proteomes" id="UP000248627"/>
    </source>
</evidence>
<dbReference type="OrthoDB" id="3491142at2"/>
<dbReference type="SUPFAM" id="SSF56235">
    <property type="entry name" value="N-terminal nucleophile aminohydrolases (Ntn hydrolases)"/>
    <property type="match status" value="1"/>
</dbReference>
<dbReference type="Proteomes" id="UP000248627">
    <property type="component" value="Unassembled WGS sequence"/>
</dbReference>
<dbReference type="Gene3D" id="3.40.50.620">
    <property type="entry name" value="HUPs"/>
    <property type="match status" value="1"/>
</dbReference>
<gene>
    <name evidence="1" type="ORF">C1I93_02485</name>
</gene>
<organism evidence="1 2">
    <name type="scientific">Micromonospora endophytica</name>
    <dbReference type="NCBI Taxonomy" id="515350"/>
    <lineage>
        <taxon>Bacteria</taxon>
        <taxon>Bacillati</taxon>
        <taxon>Actinomycetota</taxon>
        <taxon>Actinomycetes</taxon>
        <taxon>Micromonosporales</taxon>
        <taxon>Micromonosporaceae</taxon>
        <taxon>Micromonospora</taxon>
    </lineage>
</organism>